<organism evidence="2 3">
    <name type="scientific">Chryseobacterium fistulae</name>
    <dbReference type="NCBI Taxonomy" id="2675058"/>
    <lineage>
        <taxon>Bacteria</taxon>
        <taxon>Pseudomonadati</taxon>
        <taxon>Bacteroidota</taxon>
        <taxon>Flavobacteriia</taxon>
        <taxon>Flavobacteriales</taxon>
        <taxon>Weeksellaceae</taxon>
        <taxon>Chryseobacterium group</taxon>
        <taxon>Chryseobacterium</taxon>
    </lineage>
</organism>
<reference evidence="2 3" key="1">
    <citation type="submission" date="2020-01" db="EMBL/GenBank/DDBJ databases">
        <authorList>
            <person name="Rodrigo-Torres L."/>
            <person name="Arahal R. D."/>
            <person name="Lucena T."/>
        </authorList>
    </citation>
    <scope>NUCLEOTIDE SEQUENCE [LARGE SCALE GENOMIC DNA]</scope>
    <source>
        <strain evidence="2 3">CECT 9393</strain>
    </source>
</reference>
<sequence>MHEEVKKNNHENPTVLSQKSMTDSRRKKQLRKKHSFRQWIISLLKKEDVI</sequence>
<accession>A0A6N4XUQ1</accession>
<evidence type="ECO:0000313" key="3">
    <source>
        <dbReference type="Proteomes" id="UP000445309"/>
    </source>
</evidence>
<evidence type="ECO:0000256" key="1">
    <source>
        <dbReference type="SAM" id="MobiDB-lite"/>
    </source>
</evidence>
<dbReference type="EMBL" id="CACVBY010000068">
    <property type="protein sequence ID" value="CAA7390336.1"/>
    <property type="molecule type" value="Genomic_DNA"/>
</dbReference>
<name>A0A6N4XUQ1_9FLAO</name>
<evidence type="ECO:0000313" key="2">
    <source>
        <dbReference type="EMBL" id="CAA7390336.1"/>
    </source>
</evidence>
<feature type="compositionally biased region" description="Basic residues" evidence="1">
    <location>
        <begin position="25"/>
        <end position="34"/>
    </location>
</feature>
<dbReference type="AlphaFoldDB" id="A0A6N4XUQ1"/>
<gene>
    <name evidence="2" type="ORF">CHRY9393_02640</name>
</gene>
<feature type="region of interest" description="Disordered" evidence="1">
    <location>
        <begin position="1"/>
        <end position="34"/>
    </location>
</feature>
<proteinExistence type="predicted"/>
<keyword evidence="3" id="KW-1185">Reference proteome</keyword>
<feature type="compositionally biased region" description="Basic and acidic residues" evidence="1">
    <location>
        <begin position="1"/>
        <end position="10"/>
    </location>
</feature>
<dbReference type="Proteomes" id="UP000445309">
    <property type="component" value="Unassembled WGS sequence"/>
</dbReference>
<feature type="compositionally biased region" description="Polar residues" evidence="1">
    <location>
        <begin position="11"/>
        <end position="21"/>
    </location>
</feature>
<protein>
    <submittedName>
        <fullName evidence="2">Uncharacterized protein</fullName>
    </submittedName>
</protein>